<protein>
    <submittedName>
        <fullName evidence="2">Beta-lactamase superfamily domain containing protein, putative</fullName>
    </submittedName>
</protein>
<evidence type="ECO:0000313" key="2">
    <source>
        <dbReference type="EMBL" id="CAD2218436.1"/>
    </source>
</evidence>
<sequence>MNPSPDTLPFTYVTDPTVAPPEGYFALTIVGSGVSTAIPVMGHLSGGCACSDAIEHPTGKNNRNNVSMLITTPLTDTVGAEQQQVIAQEMADGKYDLPTEEEIQESRAAKRSHDSFDGQTFNTLLKYPLQAAPSGEKNTYIPVRQTLIDCGKTFRGAYFKVLIQRQVRLVDGLLLTHDHADAMAGLDDLRDLQRMHMSTGDEGEAAVKEGEVKGHWYIDHYIPTFLSSTTLQSVKNSVVYIYNNSQQLGEAPDSKEGFEQSTATYNANFQSGEGNVISPALQQKIKEQQLSAPNDIGIRRSTALQLFTLSTEKVAKFYCPSLGPNIPIYSVPVEHGKNYISLGFVFGTGVRFVGEENNNHNHNGSCVVYLSDISANTDVSLQFLQSLVKIDVLVVDVLHGSGRSNPVHYCMDEAVELIALLRPKTAFAMGMYCDVEHEEGRLLFQQKVLERLAKEKDRSDKEVLLVDLSYDGMQIQLPQ</sequence>
<dbReference type="SUPFAM" id="SSF56281">
    <property type="entry name" value="Metallo-hydrolase/oxidoreductase"/>
    <property type="match status" value="1"/>
</dbReference>
<dbReference type="Proteomes" id="UP000515908">
    <property type="component" value="Chromosome 11"/>
</dbReference>
<feature type="domain" description="Metallo-beta-lactamase" evidence="1">
    <location>
        <begin position="145"/>
        <end position="194"/>
    </location>
</feature>
<dbReference type="PANTHER" id="PTHR42663">
    <property type="entry name" value="HYDROLASE C777.06C-RELATED-RELATED"/>
    <property type="match status" value="1"/>
</dbReference>
<gene>
    <name evidence="2" type="ORF">ADEAN_000592400</name>
</gene>
<dbReference type="OrthoDB" id="341300at2759"/>
<organism evidence="2 3">
    <name type="scientific">Angomonas deanei</name>
    <dbReference type="NCBI Taxonomy" id="59799"/>
    <lineage>
        <taxon>Eukaryota</taxon>
        <taxon>Discoba</taxon>
        <taxon>Euglenozoa</taxon>
        <taxon>Kinetoplastea</taxon>
        <taxon>Metakinetoplastina</taxon>
        <taxon>Trypanosomatida</taxon>
        <taxon>Trypanosomatidae</taxon>
        <taxon>Strigomonadinae</taxon>
        <taxon>Angomonas</taxon>
    </lineage>
</organism>
<accession>A0A7G2CF81</accession>
<dbReference type="InterPro" id="IPR001279">
    <property type="entry name" value="Metallo-B-lactamas"/>
</dbReference>
<evidence type="ECO:0000313" key="3">
    <source>
        <dbReference type="Proteomes" id="UP000515908"/>
    </source>
</evidence>
<dbReference type="PANTHER" id="PTHR42663:SF6">
    <property type="entry name" value="HYDROLASE C777.06C-RELATED"/>
    <property type="match status" value="1"/>
</dbReference>
<dbReference type="Pfam" id="PF12706">
    <property type="entry name" value="Lactamase_B_2"/>
    <property type="match status" value="1"/>
</dbReference>
<dbReference type="Gene3D" id="3.60.15.10">
    <property type="entry name" value="Ribonuclease Z/Hydroxyacylglutathione hydrolase-like"/>
    <property type="match status" value="1"/>
</dbReference>
<name>A0A7G2CF81_9TRYP</name>
<dbReference type="VEuPathDB" id="TriTrypDB:ADEAN_000592400"/>
<dbReference type="AlphaFoldDB" id="A0A7G2CF81"/>
<reference evidence="2 3" key="1">
    <citation type="submission" date="2020-08" db="EMBL/GenBank/DDBJ databases">
        <authorList>
            <person name="Newling K."/>
            <person name="Davey J."/>
            <person name="Forrester S."/>
        </authorList>
    </citation>
    <scope>NUCLEOTIDE SEQUENCE [LARGE SCALE GENOMIC DNA]</scope>
    <source>
        <strain evidence="3">Crithidia deanei Carvalho (ATCC PRA-265)</strain>
    </source>
</reference>
<keyword evidence="3" id="KW-1185">Reference proteome</keyword>
<evidence type="ECO:0000259" key="1">
    <source>
        <dbReference type="Pfam" id="PF12706"/>
    </source>
</evidence>
<proteinExistence type="predicted"/>
<dbReference type="InterPro" id="IPR036866">
    <property type="entry name" value="RibonucZ/Hydroxyglut_hydro"/>
</dbReference>
<dbReference type="EMBL" id="LR877155">
    <property type="protein sequence ID" value="CAD2218436.1"/>
    <property type="molecule type" value="Genomic_DNA"/>
</dbReference>